<reference evidence="2 3" key="1">
    <citation type="journal article" date="2013" name="Genome Biol. Evol.">
        <title>Complete genomes of two dipteran-associated spiroplasmas provided insights into the origin, dynamics, and impacts of viral invasion in spiroplasma.</title>
        <authorList>
            <person name="Ku C."/>
            <person name="Lo W.S."/>
            <person name="Chen L.L."/>
            <person name="Kuo C.H."/>
        </authorList>
    </citation>
    <scope>NUCLEOTIDE SEQUENCE [LARGE SCALE GENOMIC DNA]</scope>
    <source>
        <strain evidence="2">EA-1</strain>
    </source>
</reference>
<sequence>MRNIFWSVKFIFSYSSINETENTSKWTDIDILQAVLAGVGGLVSIIALTFGIIIWINHQRNYYFKFEKCYKKYNKFMYFYKKKFRSMDVDTSIMFKNITFYFNKKYNIYFKKVDSYYIPFKDYCSLNIVVKKIKKSIKNLYWFYKIIIKNNIRKDNIYVKIYQNWEDFLEPNWENKVIENSIYDRLHPNIISKNLKIPIVKNYNDWLEYKNNLIKKPEKLIAYIPQLFDFFGKKYANEVVIKEPIVADDKTILRGMSMGFDANSWINGLNNGIDDEREWIFEVFIFLVQENIEFEKKIWSWDYRVLSSVNKKWYKRRADFSIFEICEIEQKGAKYFAEQIKKQTEK</sequence>
<evidence type="ECO:0000256" key="1">
    <source>
        <dbReference type="SAM" id="Phobius"/>
    </source>
</evidence>
<dbReference type="STRING" id="1276229.SSYRP_v1c04570"/>
<dbReference type="HOGENOM" id="CLU_801441_0_0_14"/>
<dbReference type="RefSeq" id="WP_016340695.1">
    <property type="nucleotide sequence ID" value="NC_021284.1"/>
</dbReference>
<dbReference type="KEGG" id="ssyr:SSYRP_v1c04570"/>
<keyword evidence="1" id="KW-0472">Membrane</keyword>
<dbReference type="PATRIC" id="fig|1276229.3.peg.452"/>
<proteinExistence type="predicted"/>
<dbReference type="Proteomes" id="UP000013963">
    <property type="component" value="Chromosome"/>
</dbReference>
<protein>
    <submittedName>
        <fullName evidence="2">Uncharacterized protein</fullName>
    </submittedName>
</protein>
<feature type="transmembrane region" description="Helical" evidence="1">
    <location>
        <begin position="31"/>
        <end position="56"/>
    </location>
</feature>
<accession>R4UDS3</accession>
<dbReference type="EMBL" id="CP005078">
    <property type="protein sequence ID" value="AGM26049.1"/>
    <property type="molecule type" value="Genomic_DNA"/>
</dbReference>
<dbReference type="AlphaFoldDB" id="R4UDS3"/>
<gene>
    <name evidence="2" type="ORF">SSYRP_v1c04570</name>
</gene>
<organism evidence="2 3">
    <name type="scientific">Spiroplasma syrphidicola EA-1</name>
    <dbReference type="NCBI Taxonomy" id="1276229"/>
    <lineage>
        <taxon>Bacteria</taxon>
        <taxon>Bacillati</taxon>
        <taxon>Mycoplasmatota</taxon>
        <taxon>Mollicutes</taxon>
        <taxon>Entomoplasmatales</taxon>
        <taxon>Spiroplasmataceae</taxon>
        <taxon>Spiroplasma</taxon>
    </lineage>
</organism>
<keyword evidence="3" id="KW-1185">Reference proteome</keyword>
<keyword evidence="1" id="KW-0812">Transmembrane</keyword>
<keyword evidence="1" id="KW-1133">Transmembrane helix</keyword>
<evidence type="ECO:0000313" key="2">
    <source>
        <dbReference type="EMBL" id="AGM26049.1"/>
    </source>
</evidence>
<name>R4UDS3_9MOLU</name>
<evidence type="ECO:0000313" key="3">
    <source>
        <dbReference type="Proteomes" id="UP000013963"/>
    </source>
</evidence>